<evidence type="ECO:0000256" key="7">
    <source>
        <dbReference type="ARBA" id="ARBA00038093"/>
    </source>
</evidence>
<evidence type="ECO:0000313" key="9">
    <source>
        <dbReference type="EMBL" id="MFD0792391.1"/>
    </source>
</evidence>
<evidence type="ECO:0000256" key="6">
    <source>
        <dbReference type="ARBA" id="ARBA00022842"/>
    </source>
</evidence>
<evidence type="ECO:0000313" key="10">
    <source>
        <dbReference type="EMBL" id="MFD0792519.1"/>
    </source>
</evidence>
<dbReference type="SUPFAM" id="SSF88723">
    <property type="entry name" value="PIN domain-like"/>
    <property type="match status" value="1"/>
</dbReference>
<evidence type="ECO:0000259" key="8">
    <source>
        <dbReference type="Pfam" id="PF01850"/>
    </source>
</evidence>
<reference evidence="10" key="1">
    <citation type="journal article" date="2014" name="Int. J. Syst. Evol. Microbiol.">
        <title>Complete genome of a new Firmicutes species belonging to the dominant human colonic microbiota ('Ruminococcus bicirculans') reveals two chromosomes and a selective capacity to utilize plant glucans.</title>
        <authorList>
            <consortium name="NISC Comparative Sequencing Program"/>
            <person name="Wegmann U."/>
            <person name="Louis P."/>
            <person name="Goesmann A."/>
            <person name="Henrissat B."/>
            <person name="Duncan S.H."/>
            <person name="Flint H.J."/>
        </authorList>
    </citation>
    <scope>NUCLEOTIDE SEQUENCE</scope>
    <source>
        <strain evidence="10">CCUG 61484</strain>
    </source>
</reference>
<dbReference type="PANTHER" id="PTHR33653">
    <property type="entry name" value="RIBONUCLEASE VAPC2"/>
    <property type="match status" value="1"/>
</dbReference>
<evidence type="ECO:0000256" key="1">
    <source>
        <dbReference type="ARBA" id="ARBA00001946"/>
    </source>
</evidence>
<keyword evidence="2" id="KW-1277">Toxin-antitoxin system</keyword>
<dbReference type="EMBL" id="JBHTHZ010000001">
    <property type="protein sequence ID" value="MFD0792391.1"/>
    <property type="molecule type" value="Genomic_DNA"/>
</dbReference>
<dbReference type="Pfam" id="PF01850">
    <property type="entry name" value="PIN"/>
    <property type="match status" value="1"/>
</dbReference>
<protein>
    <submittedName>
        <fullName evidence="10">Type II toxin-antitoxin system VapC family toxin</fullName>
    </submittedName>
</protein>
<reference evidence="11" key="2">
    <citation type="journal article" date="2019" name="Int. J. Syst. Evol. Microbiol.">
        <title>The Global Catalogue of Microorganisms (GCM) 10K type strain sequencing project: providing services to taxonomists for standard genome sequencing and annotation.</title>
        <authorList>
            <consortium name="The Broad Institute Genomics Platform"/>
            <consortium name="The Broad Institute Genome Sequencing Center for Infectious Disease"/>
            <person name="Wu L."/>
            <person name="Ma J."/>
        </authorList>
    </citation>
    <scope>NUCLEOTIDE SEQUENCE [LARGE SCALE GENOMIC DNA]</scope>
    <source>
        <strain evidence="11">CCUG 61484</strain>
    </source>
</reference>
<comment type="similarity">
    <text evidence="7">Belongs to the PINc/VapC protein family.</text>
</comment>
<dbReference type="PANTHER" id="PTHR33653:SF1">
    <property type="entry name" value="RIBONUCLEASE VAPC2"/>
    <property type="match status" value="1"/>
</dbReference>
<dbReference type="Proteomes" id="UP001597010">
    <property type="component" value="Unassembled WGS sequence"/>
</dbReference>
<comment type="caution">
    <text evidence="10">The sequence shown here is derived from an EMBL/GenBank/DDBJ whole genome shotgun (WGS) entry which is preliminary data.</text>
</comment>
<feature type="domain" description="PIN" evidence="8">
    <location>
        <begin position="1"/>
        <end position="107"/>
    </location>
</feature>
<evidence type="ECO:0000256" key="2">
    <source>
        <dbReference type="ARBA" id="ARBA00022649"/>
    </source>
</evidence>
<keyword evidence="11" id="KW-1185">Reference proteome</keyword>
<evidence type="ECO:0000256" key="5">
    <source>
        <dbReference type="ARBA" id="ARBA00022801"/>
    </source>
</evidence>
<sequence>MIFDTNVLIYLSKYILSPKRVFLEHASISVITKIEALGYAFKNQAEQQLLIDLCNELSILSLSDDIAATTIEIRKNNRIKLPDAIIYATALVQNQPLLTNNIADFKALGDKVKLIDPFTL</sequence>
<evidence type="ECO:0000313" key="11">
    <source>
        <dbReference type="Proteomes" id="UP001597010"/>
    </source>
</evidence>
<dbReference type="CDD" id="cd18738">
    <property type="entry name" value="PIN_VapC4-5_FitB-like"/>
    <property type="match status" value="1"/>
</dbReference>
<evidence type="ECO:0000256" key="4">
    <source>
        <dbReference type="ARBA" id="ARBA00022723"/>
    </source>
</evidence>
<dbReference type="RefSeq" id="WP_377111094.1">
    <property type="nucleotide sequence ID" value="NZ_JBHTHZ010000001.1"/>
</dbReference>
<keyword evidence="6" id="KW-0460">Magnesium</keyword>
<keyword evidence="5" id="KW-0378">Hydrolase</keyword>
<dbReference type="EMBL" id="JBHTHZ010000001">
    <property type="protein sequence ID" value="MFD0792519.1"/>
    <property type="molecule type" value="Genomic_DNA"/>
</dbReference>
<proteinExistence type="inferred from homology"/>
<gene>
    <name evidence="9" type="ORF">ACFQZX_02110</name>
    <name evidence="10" type="ORF">ACFQZX_02755</name>
</gene>
<comment type="cofactor">
    <cofactor evidence="1">
        <name>Mg(2+)</name>
        <dbReference type="ChEBI" id="CHEBI:18420"/>
    </cofactor>
</comment>
<keyword evidence="4" id="KW-0479">Metal-binding</keyword>
<dbReference type="InterPro" id="IPR050556">
    <property type="entry name" value="Type_II_TA_system_RNase"/>
</dbReference>
<evidence type="ECO:0000256" key="3">
    <source>
        <dbReference type="ARBA" id="ARBA00022722"/>
    </source>
</evidence>
<name>A0ABW3ANV2_9SPHI</name>
<dbReference type="Gene3D" id="3.40.50.1010">
    <property type="entry name" value="5'-nuclease"/>
    <property type="match status" value="1"/>
</dbReference>
<reference evidence="10" key="3">
    <citation type="submission" date="2024-09" db="EMBL/GenBank/DDBJ databases">
        <authorList>
            <person name="Sun Q."/>
            <person name="Mori K."/>
        </authorList>
    </citation>
    <scope>NUCLEOTIDE SEQUENCE</scope>
    <source>
        <strain evidence="10">CCUG 61484</strain>
    </source>
</reference>
<accession>A0ABW3ANV2</accession>
<dbReference type="InterPro" id="IPR002716">
    <property type="entry name" value="PIN_dom"/>
</dbReference>
<keyword evidence="3" id="KW-0540">Nuclease</keyword>
<organism evidence="10 11">
    <name type="scientific">Mucilaginibacter litoreus</name>
    <dbReference type="NCBI Taxonomy" id="1048221"/>
    <lineage>
        <taxon>Bacteria</taxon>
        <taxon>Pseudomonadati</taxon>
        <taxon>Bacteroidota</taxon>
        <taxon>Sphingobacteriia</taxon>
        <taxon>Sphingobacteriales</taxon>
        <taxon>Sphingobacteriaceae</taxon>
        <taxon>Mucilaginibacter</taxon>
    </lineage>
</organism>
<dbReference type="InterPro" id="IPR029060">
    <property type="entry name" value="PIN-like_dom_sf"/>
</dbReference>